<keyword evidence="7" id="KW-0045">Antibiotic biosynthesis</keyword>
<dbReference type="Pfam" id="PF00550">
    <property type="entry name" value="PP-binding"/>
    <property type="match status" value="2"/>
</dbReference>
<dbReference type="GO" id="GO:0005829">
    <property type="term" value="C:cytosol"/>
    <property type="evidence" value="ECO:0007669"/>
    <property type="project" value="TreeGrafter"/>
</dbReference>
<dbReference type="PROSITE" id="PS50075">
    <property type="entry name" value="CARRIER"/>
    <property type="match status" value="2"/>
</dbReference>
<dbReference type="GO" id="GO:0043041">
    <property type="term" value="P:amino acid activation for nonribosomal peptide biosynthetic process"/>
    <property type="evidence" value="ECO:0007669"/>
    <property type="project" value="TreeGrafter"/>
</dbReference>
<dbReference type="PROSITE" id="PS00012">
    <property type="entry name" value="PHOSPHOPANTETHEINE"/>
    <property type="match status" value="1"/>
</dbReference>
<dbReference type="InterPro" id="IPR036736">
    <property type="entry name" value="ACP-like_sf"/>
</dbReference>
<dbReference type="Pfam" id="PF00501">
    <property type="entry name" value="AMP-binding"/>
    <property type="match status" value="2"/>
</dbReference>
<dbReference type="InterPro" id="IPR006162">
    <property type="entry name" value="Ppantetheine_attach_site"/>
</dbReference>
<dbReference type="PANTHER" id="PTHR45527:SF1">
    <property type="entry name" value="FATTY ACID SYNTHASE"/>
    <property type="match status" value="1"/>
</dbReference>
<comment type="similarity">
    <text evidence="2">Belongs to the ATP-dependent AMP-binding enzyme family.</text>
</comment>
<dbReference type="GO" id="GO:0017000">
    <property type="term" value="P:antibiotic biosynthetic process"/>
    <property type="evidence" value="ECO:0007669"/>
    <property type="project" value="UniProtKB-KW"/>
</dbReference>
<dbReference type="SMART" id="SM00823">
    <property type="entry name" value="PKS_PP"/>
    <property type="match status" value="2"/>
</dbReference>
<dbReference type="InterPro" id="IPR020806">
    <property type="entry name" value="PKS_PP-bd"/>
</dbReference>
<dbReference type="PROSITE" id="PS00455">
    <property type="entry name" value="AMP_BINDING"/>
    <property type="match status" value="2"/>
</dbReference>
<dbReference type="SUPFAM" id="SSF56801">
    <property type="entry name" value="Acetyl-CoA synthetase-like"/>
    <property type="match status" value="2"/>
</dbReference>
<dbReference type="Gene3D" id="3.30.559.30">
    <property type="entry name" value="Nonribosomal peptide synthetase, condensation domain"/>
    <property type="match status" value="2"/>
</dbReference>
<gene>
    <name evidence="9" type="ORF">B4122_0157</name>
</gene>
<dbReference type="FunFam" id="1.10.1200.10:FF:000005">
    <property type="entry name" value="Nonribosomal peptide synthetase 1"/>
    <property type="match status" value="2"/>
</dbReference>
<evidence type="ECO:0000256" key="2">
    <source>
        <dbReference type="ARBA" id="ARBA00006432"/>
    </source>
</evidence>
<dbReference type="Gene3D" id="3.30.559.10">
    <property type="entry name" value="Chloramphenicol acetyltransferase-like domain"/>
    <property type="match status" value="3"/>
</dbReference>
<dbReference type="Gene3D" id="3.30.300.30">
    <property type="match status" value="2"/>
</dbReference>
<dbReference type="GO" id="GO:0008610">
    <property type="term" value="P:lipid biosynthetic process"/>
    <property type="evidence" value="ECO:0007669"/>
    <property type="project" value="UniProtKB-ARBA"/>
</dbReference>
<dbReference type="InterPro" id="IPR045851">
    <property type="entry name" value="AMP-bd_C_sf"/>
</dbReference>
<dbReference type="GO" id="GO:0031177">
    <property type="term" value="F:phosphopantetheine binding"/>
    <property type="evidence" value="ECO:0007669"/>
    <property type="project" value="InterPro"/>
</dbReference>
<dbReference type="FunFam" id="3.40.50.980:FF:000002">
    <property type="entry name" value="Enterobactin synthetase component F"/>
    <property type="match status" value="1"/>
</dbReference>
<dbReference type="NCBIfam" id="TIGR01733">
    <property type="entry name" value="AA-adenyl-dom"/>
    <property type="match status" value="2"/>
</dbReference>
<feature type="domain" description="Carrier" evidence="8">
    <location>
        <begin position="823"/>
        <end position="898"/>
    </location>
</feature>
<dbReference type="InterPro" id="IPR010071">
    <property type="entry name" value="AA_adenyl_dom"/>
</dbReference>
<dbReference type="EMBL" id="LJZV01000001">
    <property type="protein sequence ID" value="KZD95185.1"/>
    <property type="molecule type" value="Genomic_DNA"/>
</dbReference>
<dbReference type="Gene3D" id="3.40.50.980">
    <property type="match status" value="4"/>
</dbReference>
<dbReference type="InterPro" id="IPR023213">
    <property type="entry name" value="CAT-like_dom_sf"/>
</dbReference>
<comment type="cofactor">
    <cofactor evidence="1">
        <name>pantetheine 4'-phosphate</name>
        <dbReference type="ChEBI" id="CHEBI:47942"/>
    </cofactor>
</comment>
<organism evidence="9 10">
    <name type="scientific">Bacillus subtilis</name>
    <dbReference type="NCBI Taxonomy" id="1423"/>
    <lineage>
        <taxon>Bacteria</taxon>
        <taxon>Bacillati</taxon>
        <taxon>Bacillota</taxon>
        <taxon>Bacilli</taxon>
        <taxon>Bacillales</taxon>
        <taxon>Bacillaceae</taxon>
        <taxon>Bacillus</taxon>
    </lineage>
</organism>
<dbReference type="SUPFAM" id="SSF47336">
    <property type="entry name" value="ACP-like"/>
    <property type="match status" value="2"/>
</dbReference>
<evidence type="ECO:0000256" key="4">
    <source>
        <dbReference type="ARBA" id="ARBA00022553"/>
    </source>
</evidence>
<evidence type="ECO:0000256" key="7">
    <source>
        <dbReference type="ARBA" id="ARBA00023194"/>
    </source>
</evidence>
<dbReference type="InterPro" id="IPR020845">
    <property type="entry name" value="AMP-binding_CS"/>
</dbReference>
<dbReference type="SUPFAM" id="SSF52777">
    <property type="entry name" value="CoA-dependent acyltransferases"/>
    <property type="match status" value="4"/>
</dbReference>
<dbReference type="Pfam" id="PF00668">
    <property type="entry name" value="Condensation"/>
    <property type="match status" value="3"/>
</dbReference>
<dbReference type="Gene3D" id="2.30.38.10">
    <property type="entry name" value="Luciferase, Domain 3"/>
    <property type="match status" value="2"/>
</dbReference>
<evidence type="ECO:0000256" key="1">
    <source>
        <dbReference type="ARBA" id="ARBA00001957"/>
    </source>
</evidence>
<dbReference type="FunFam" id="3.40.50.12780:FF:000012">
    <property type="entry name" value="Non-ribosomal peptide synthetase"/>
    <property type="match status" value="2"/>
</dbReference>
<keyword evidence="5 9" id="KW-0436">Ligase</keyword>
<dbReference type="InterPro" id="IPR001242">
    <property type="entry name" value="Condensation_dom"/>
</dbReference>
<sequence>MDGISLNVMGNQIIDLYQKMKKKDPLPDQPEPSYLSYIEKESQYLQSPRFAKDRLFWTQTFEHPLEYHSLADQTSLQKQSTSASRDTIILSPDLEQTIRIFCEEHKINIISLFMASFYICISRITSKKDLAIGTYYGNRGSKAEKEMLGMFVSSLPIRITVDPDTDFLSFVRTIGREQLSVMRHQRFPYNLLVNELRNEQKDLHNLIGISMQYQPLQWHNADDFDYETALYFSGYTANELSVQIQERIDNGTIQLNFDYQNTLFSLEDIKRIQSHLLTILENALKHPHSFIRELDMTNTREKQKLLYEFNKTEAVSPKAFTLHGLFERQAAFTPDRLAVRFSGGSLTYAELDMYASRLAAHLAARGVTNESIVGVLSERSPDMLIAVLAVLKAGGAYLPLDSAYPKERLSYMLKDSGASLLLTQPGCSAPNFSGEMLEVNMTSLAGEKAENHEFTPADGGSLAYVIYTSGSTGQPKGVAVEHRQAVSFLTGMQHQFPLSEDDIVMVKTSFSFDASVWQLFWWSLSGASAYLLPPGWEKDPALIVKAIHQENVTTAHFIPAMLNSFLDQAEMLALGDGTNLKRVFAGGEPLAPRTAARFASILPQVSLIHGYGPTEATVDAAFYVLDPERDRDRLRIPIGKPVPGARLYVLDPHLAVQPSGVAGELYIAGAGVARGYLNRPALTEERFLKDPFYPGERMYKTGDVARWLPDGNIEFLGRTDDQVKIRGYRIEPGEIEAALRSIEGVREAAVTVRTDSGEPELCAYIEGLERNEVRAQLERLLPGYMVPAYMIEMEQWPVTPSGKLDRNALPALNGAADAETYTAPRNVTEMKLSQLWEDVLKNGPVGIHDNFFDRGGHSLKATALVSRITKEFDVQVPLKDVFAHPTVEGLATVIREGTDSPYEAIKPAEKQETYPVSSAQKRIYVLQQLEDGGTGYNMPAVLELEGKLNPERMDRAFKELIKRHESLRTSFEQDAGGDPVQRIHDEVPFILQTTALGERTEQEAAAAFIKPFDLSQAPLFRAQIVKVSDERHLLLVDMHHIISDGVSVNILIREFGELYNNRKLPALRIQYKDYAVWQEGFKTGDAYKTQEEYWLKQLEGELPVLDLPADHACPPVRSFAGDKVSFTLDQEVTSGLHKLARENGSTLYMVLLAAYTAFLSRLSGQEDIIVGSPIVGRPHKDLEPILGMFVNTLALRTRPEGGKPFVQYLQEVRETALEAFEHQDYPFEELVDKLELTRDMSRNPVFDAMLVVQNNDYEPLHLHDLQMKPAQVSHLVSKFDLTLQASEGDENIHFLFEYSTALFEKTTIERWASHLTNVLSIIGKNPEVTLNHIDILTQEERHQLLNEFNTRQANQYGVQTISQLFEQQAARTPKASALVSGDKTLTYQELDEWSNGIARALRNRGVKPDTPVGIMMHRSFSMIAAILGVWKAGGCYVPIDPEYPTERKRYILSDSGTKLLMTINEADRGVLADFEGEILTIESVEEDDKSPLPEVSSAHHLAYIIYTSGTTGRPKGVMVEHKGIANTLLWRRNAYAFNETDAILQLFSFSFDGFLTSMFTPLLSGAKAVLLHEEEAKDILAIKHQLSRQRITHMIIVPVLYRALLDVVQPEDVKTLRVVTLAGEAADRELIDRSLAICPHTELANEYGPTENSVATTVMRHMEKQAYVSIGQPIDGTQVLILNSNHQLQPIGVAGELCIAGTGLARGYVNLPELTERAFTQNPFKPEARMYRTGDAARWMADGTLEYLGRIDDQVKIRGYRVETKEIESVIRCINGVKDAAVVAHVTASGQTELSAYVVTKPELSTNAVRSELQNKLPVFMHPAFIEKLDSLPLSPNGKLDRGALPKPVYHHEGERPFLPPASKMEQTLADIWKEVLGAEKIGTADSFFELGGDSIKALQVSARLHRIGKQMAVKDLFSHPTIQELAAYIRDSDTSSSQAAVEGDVQWSPVQKWFLTQDIKEKHHFNQSVMLHRSTSVQEDALRKTLKAITCHHDALRMVFTQNEQGKWDQYNRPLSHSDDALYGLQMIDLSAPDGTDGNRAYEPIIKRHVLDIQQKMDLKNGPLLQAGLFHTIDGDFLFLSAHHLVVDGISWRVLLEDLALGYR</sequence>
<dbReference type="PANTHER" id="PTHR45527">
    <property type="entry name" value="NONRIBOSOMAL PEPTIDE SYNTHETASE"/>
    <property type="match status" value="1"/>
</dbReference>
<dbReference type="FunFam" id="3.30.559.30:FF:000001">
    <property type="entry name" value="Non-ribosomal peptide synthetase"/>
    <property type="match status" value="1"/>
</dbReference>
<dbReference type="InterPro" id="IPR009081">
    <property type="entry name" value="PP-bd_ACP"/>
</dbReference>
<reference evidence="9 10" key="1">
    <citation type="submission" date="2015-09" db="EMBL/GenBank/DDBJ databases">
        <title>Spore heat resistance.</title>
        <authorList>
            <person name="Boekhorst J."/>
            <person name="Berendsen E.M."/>
            <person name="Wells-Bennik M.H."/>
            <person name="Kuipers O.P."/>
        </authorList>
    </citation>
    <scope>NUCLEOTIDE SEQUENCE [LARGE SCALE GENOMIC DNA]</scope>
    <source>
        <strain evidence="9 10">B4122</strain>
    </source>
</reference>
<evidence type="ECO:0000313" key="10">
    <source>
        <dbReference type="Proteomes" id="UP000076442"/>
    </source>
</evidence>
<dbReference type="GO" id="GO:0044550">
    <property type="term" value="P:secondary metabolite biosynthetic process"/>
    <property type="evidence" value="ECO:0007669"/>
    <property type="project" value="UniProtKB-ARBA"/>
</dbReference>
<dbReference type="CDD" id="cd19531">
    <property type="entry name" value="LCL_NRPS-like"/>
    <property type="match status" value="1"/>
</dbReference>
<evidence type="ECO:0000259" key="8">
    <source>
        <dbReference type="PROSITE" id="PS50075"/>
    </source>
</evidence>
<dbReference type="Gene3D" id="1.10.1200.10">
    <property type="entry name" value="ACP-like"/>
    <property type="match status" value="2"/>
</dbReference>
<keyword evidence="6" id="KW-0677">Repeat</keyword>
<evidence type="ECO:0000256" key="5">
    <source>
        <dbReference type="ARBA" id="ARBA00022598"/>
    </source>
</evidence>
<dbReference type="NCBIfam" id="NF003417">
    <property type="entry name" value="PRK04813.1"/>
    <property type="match status" value="2"/>
</dbReference>
<dbReference type="CDD" id="cd05930">
    <property type="entry name" value="A_NRPS"/>
    <property type="match status" value="2"/>
</dbReference>
<feature type="domain" description="Carrier" evidence="8">
    <location>
        <begin position="1860"/>
        <end position="1934"/>
    </location>
</feature>
<dbReference type="FunFam" id="3.30.300.30:FF:000010">
    <property type="entry name" value="Enterobactin synthetase component F"/>
    <property type="match status" value="1"/>
</dbReference>
<comment type="caution">
    <text evidence="9">The sequence shown here is derived from an EMBL/GenBank/DDBJ whole genome shotgun (WGS) entry which is preliminary data.</text>
</comment>
<proteinExistence type="inferred from homology"/>
<dbReference type="Proteomes" id="UP000076442">
    <property type="component" value="Unassembled WGS sequence"/>
</dbReference>
<dbReference type="InterPro" id="IPR000873">
    <property type="entry name" value="AMP-dep_synth/lig_dom"/>
</dbReference>
<dbReference type="FunFam" id="2.30.38.10:FF:000001">
    <property type="entry name" value="Non-ribosomal peptide synthetase PvdI"/>
    <property type="match status" value="2"/>
</dbReference>
<dbReference type="GO" id="GO:0016874">
    <property type="term" value="F:ligase activity"/>
    <property type="evidence" value="ECO:0007669"/>
    <property type="project" value="UniProtKB-KW"/>
</dbReference>
<name>A0AAP1E5M6_BACIU</name>
<evidence type="ECO:0000256" key="6">
    <source>
        <dbReference type="ARBA" id="ARBA00022737"/>
    </source>
</evidence>
<keyword evidence="4" id="KW-0597">Phosphoprotein</keyword>
<dbReference type="Pfam" id="PF13193">
    <property type="entry name" value="AMP-binding_C"/>
    <property type="match status" value="1"/>
</dbReference>
<dbReference type="FunFam" id="3.30.559.10:FF:000012">
    <property type="entry name" value="Non-ribosomal peptide synthetase"/>
    <property type="match status" value="1"/>
</dbReference>
<protein>
    <submittedName>
        <fullName evidence="9">Long-chain-fatty-acid--CoA ligase</fullName>
    </submittedName>
</protein>
<evidence type="ECO:0000313" key="9">
    <source>
        <dbReference type="EMBL" id="KZD95185.1"/>
    </source>
</evidence>
<dbReference type="InterPro" id="IPR025110">
    <property type="entry name" value="AMP-bd_C"/>
</dbReference>
<keyword evidence="3" id="KW-0596">Phosphopantetheine</keyword>
<evidence type="ECO:0000256" key="3">
    <source>
        <dbReference type="ARBA" id="ARBA00022450"/>
    </source>
</evidence>
<accession>A0AAP1E5M6</accession>
<dbReference type="FunFam" id="3.40.50.980:FF:000001">
    <property type="entry name" value="Non-ribosomal peptide synthetase"/>
    <property type="match status" value="2"/>
</dbReference>